<dbReference type="GO" id="GO:0008705">
    <property type="term" value="F:methionine synthase activity"/>
    <property type="evidence" value="ECO:0007669"/>
    <property type="project" value="InterPro"/>
</dbReference>
<proteinExistence type="predicted"/>
<dbReference type="InterPro" id="IPR037010">
    <property type="entry name" value="VitB12-dep_Met_synth_activ_sf"/>
</dbReference>
<name>A0A6N7RQI8_9ACTN</name>
<protein>
    <submittedName>
        <fullName evidence="1">Vitamin B12 dependent methionine synthase</fullName>
    </submittedName>
</protein>
<dbReference type="EMBL" id="VTFY01000012">
    <property type="protein sequence ID" value="MRX83506.1"/>
    <property type="molecule type" value="Genomic_DNA"/>
</dbReference>
<dbReference type="AlphaFoldDB" id="A0A6N7RQI8"/>
<accession>A0A6N7RQI8</accession>
<dbReference type="SUPFAM" id="SSF56507">
    <property type="entry name" value="Methionine synthase activation domain-like"/>
    <property type="match status" value="1"/>
</dbReference>
<dbReference type="Gene3D" id="3.40.109.40">
    <property type="match status" value="1"/>
</dbReference>
<keyword evidence="2" id="KW-1185">Reference proteome</keyword>
<gene>
    <name evidence="1" type="ORF">GJG86_13540</name>
</gene>
<dbReference type="RefSeq" id="WP_154334328.1">
    <property type="nucleotide sequence ID" value="NZ_VTFY01000012.1"/>
</dbReference>
<evidence type="ECO:0000313" key="1">
    <source>
        <dbReference type="EMBL" id="MRX83506.1"/>
    </source>
</evidence>
<reference evidence="2" key="1">
    <citation type="submission" date="2019-08" db="EMBL/GenBank/DDBJ databases">
        <title>Arthrobacter sp. nov., isolated from plateau pika and Tibetan wild ass.</title>
        <authorList>
            <person name="Ge Y."/>
        </authorList>
    </citation>
    <scope>NUCLEOTIDE SEQUENCE [LARGE SCALE GENOMIC DNA]</scope>
    <source>
        <strain evidence="2">HF-4214</strain>
    </source>
</reference>
<organism evidence="1 2">
    <name type="scientific">Eggerthella guodeyinii</name>
    <dbReference type="NCBI Taxonomy" id="2690837"/>
    <lineage>
        <taxon>Bacteria</taxon>
        <taxon>Bacillati</taxon>
        <taxon>Actinomycetota</taxon>
        <taxon>Coriobacteriia</taxon>
        <taxon>Eggerthellales</taxon>
        <taxon>Eggerthellaceae</taxon>
        <taxon>Eggerthella</taxon>
    </lineage>
</organism>
<comment type="caution">
    <text evidence="1">The sequence shown here is derived from an EMBL/GenBank/DDBJ whole genome shotgun (WGS) entry which is preliminary data.</text>
</comment>
<evidence type="ECO:0000313" key="2">
    <source>
        <dbReference type="Proteomes" id="UP000438093"/>
    </source>
</evidence>
<dbReference type="Proteomes" id="UP000438093">
    <property type="component" value="Unassembled WGS sequence"/>
</dbReference>
<sequence>MAAVSPGSDTSAPALRLDRAEALRYLGYAGQELDEGLRVRFEQLADACERTLRPACVHATFDVDEARSCWDGDEPRVALAGSPLMLEGRSIAAHLRGAQKAALMACTLGAASERELRKHAALGPVDALLYGAAASALVEAAANAAEAAIVEEAAAEGLHANFRFSPGYGDLPLTVQPAFLAALDAPRRIGLTVTEGNLLVPTKSITAVVGLFDRPLPSATVRDACASCQLRPNCQLRKKGLTCHG</sequence>